<protein>
    <submittedName>
        <fullName evidence="3">Peptidoglycan-binding domain-containing protein</fullName>
    </submittedName>
</protein>
<keyword evidence="2" id="KW-1133">Transmembrane helix</keyword>
<reference evidence="3 4" key="1">
    <citation type="submission" date="2024-09" db="EMBL/GenBank/DDBJ databases">
        <title>Novel species of the genus Pelomonas and Roseateles isolated from streams.</title>
        <authorList>
            <person name="Lu H."/>
        </authorList>
    </citation>
    <scope>NUCLEOTIDE SEQUENCE [LARGE SCALE GENOMIC DNA]</scope>
    <source>
        <strain evidence="3 4">DC23W</strain>
    </source>
</reference>
<proteinExistence type="predicted"/>
<dbReference type="SUPFAM" id="SSF47090">
    <property type="entry name" value="PGBD-like"/>
    <property type="match status" value="1"/>
</dbReference>
<dbReference type="InterPro" id="IPR036365">
    <property type="entry name" value="PGBD-like_sf"/>
</dbReference>
<feature type="transmembrane region" description="Helical" evidence="2">
    <location>
        <begin position="470"/>
        <end position="492"/>
    </location>
</feature>
<keyword evidence="4" id="KW-1185">Reference proteome</keyword>
<accession>A0ABW7ENJ5</accession>
<evidence type="ECO:0000256" key="2">
    <source>
        <dbReference type="SAM" id="Phobius"/>
    </source>
</evidence>
<evidence type="ECO:0000313" key="3">
    <source>
        <dbReference type="EMBL" id="MFG6414985.1"/>
    </source>
</evidence>
<evidence type="ECO:0000313" key="4">
    <source>
        <dbReference type="Proteomes" id="UP001606300"/>
    </source>
</evidence>
<dbReference type="RefSeq" id="WP_394471047.1">
    <property type="nucleotide sequence ID" value="NZ_JBIGHY010000004.1"/>
</dbReference>
<keyword evidence="2" id="KW-0812">Transmembrane</keyword>
<gene>
    <name evidence="3" type="ORF">ACG02S_13885</name>
</gene>
<keyword evidence="2" id="KW-0472">Membrane</keyword>
<evidence type="ECO:0000256" key="1">
    <source>
        <dbReference type="SAM" id="MobiDB-lite"/>
    </source>
</evidence>
<comment type="caution">
    <text evidence="3">The sequence shown here is derived from an EMBL/GenBank/DDBJ whole genome shotgun (WGS) entry which is preliminary data.</text>
</comment>
<sequence length="630" mass="65948">MDSRMLEVAIGLALVFALFGLLVTAVHEALAQAMKSRGKTLRVAVVSLLGDNAEMADKLMKHPLLVSMAEGDAKSRLRPSYLSADVFVSALISQLAKDYLPGEDKPPTPGEFVTRLAVKLPTNLADSFKSLLPGAETDWPTFEKRLCAWYDAVGERATGWYKRKTQRDMLLIGTVAAALLNINPIVIGPRLWDDDVLRQSLVTAGEQASKAYSDALQKGTPGDPAVAASAVEAGAAAGVRSLGAEPGGSGAPASKVLATAESAKVEKMLAELKLQLTGAAAVSASAGSDSLVVLLQALDGMSKLVKALDAARLSGDGSLERQRQITQAKLALDAELTALRALAATAAAQPLAGGLSVKMDDLQIAVAAELEARHEARRPRQPPGKCDKAGSPEAAVLCQRMNELNSLQVAGLPVGWSPPYLPNVVQASSCKRVEWTRERLAQEIRNAKEEPDESEAGRCSGLGLLSNPNIWFAFAGWLLMGLAGTLGATFWFDLLTRFVKLRGAGGKPEPAASSSGAAVDATGTTVAGAPAQAGPGGVMARPASDAPPPRTPASSDVLNLAEAGLTTAEVEEVQRRLNTTASGYFNQATRDAIALWQRGRQENETGELTAAQILELLGRPPSGDGEGYVG</sequence>
<feature type="region of interest" description="Disordered" evidence="1">
    <location>
        <begin position="526"/>
        <end position="554"/>
    </location>
</feature>
<organism evidence="3 4">
    <name type="scientific">Pelomonas dachongensis</name>
    <dbReference type="NCBI Taxonomy" id="3299029"/>
    <lineage>
        <taxon>Bacteria</taxon>
        <taxon>Pseudomonadati</taxon>
        <taxon>Pseudomonadota</taxon>
        <taxon>Betaproteobacteria</taxon>
        <taxon>Burkholderiales</taxon>
        <taxon>Sphaerotilaceae</taxon>
        <taxon>Roseateles</taxon>
    </lineage>
</organism>
<dbReference type="Proteomes" id="UP001606300">
    <property type="component" value="Unassembled WGS sequence"/>
</dbReference>
<name>A0ABW7ENJ5_9BURK</name>
<dbReference type="EMBL" id="JBIGHY010000004">
    <property type="protein sequence ID" value="MFG6414985.1"/>
    <property type="molecule type" value="Genomic_DNA"/>
</dbReference>